<name>A0A2U2C5Q1_9RHOB</name>
<feature type="region of interest" description="Disordered" evidence="1">
    <location>
        <begin position="519"/>
        <end position="542"/>
    </location>
</feature>
<dbReference type="OrthoDB" id="8477685at2"/>
<dbReference type="AlphaFoldDB" id="A0A2U2C5Q1"/>
<feature type="region of interest" description="Disordered" evidence="1">
    <location>
        <begin position="583"/>
        <end position="820"/>
    </location>
</feature>
<evidence type="ECO:0000313" key="3">
    <source>
        <dbReference type="EMBL" id="PWE27203.1"/>
    </source>
</evidence>
<feature type="transmembrane region" description="Helical" evidence="2">
    <location>
        <begin position="36"/>
        <end position="57"/>
    </location>
</feature>
<keyword evidence="2" id="KW-0472">Membrane</keyword>
<comment type="caution">
    <text evidence="3">The sequence shown here is derived from an EMBL/GenBank/DDBJ whole genome shotgun (WGS) entry which is preliminary data.</text>
</comment>
<keyword evidence="2" id="KW-1133">Transmembrane helix</keyword>
<gene>
    <name evidence="3" type="ORF">C4N9_18030</name>
</gene>
<dbReference type="Proteomes" id="UP000244940">
    <property type="component" value="Unassembled WGS sequence"/>
</dbReference>
<sequence length="820" mass="89962">MLAERAARALWLPVSLALIAAALWAFDLHTRLPGDAALWVAGGFALAILVSLGIGLWRFRWPAWAEAVARLDRTLPGRPLATLTDHQAINAGDPASAAIWEAHRARMSAAAARARAVGPKPQLARRDPYALRLVALTAAAVAILFAVPGQQGPLAGMPGAAGAAIGPSWEGWIMPPGYTDRPGLYLNEIERDSFEVPQGSRVVLRFYGAPGALTLEQSLDEGVRADESGQALEFDARRSGRIEIDGPNGRAWDVAVAADALPQITADGAMTRARGGVAEQVFTATDDYGVQSGEAVITLDMAALDRRYGLQVDPEPRDPLRLALPMPMSGARDSVTETLREDLSLHPWANMPVRVVLTATDAAGQTGESPPSTTLLPGRRFFEPSARALIELRRDLLWSRENARRSAMLMRAMLHRSDNAFLFRGAPAMIRGAVAFIETRLDDDSFTPEARDELAQDLWDLALLIEEGELANARERLQRARDRLDEAMERGADPAEIQELMDELREATRDYMEMLAEQMPDAEPEQGDQRDMGGEDEGQTVTQSQIQEMMDRIQELMEEGRMEEAAELMAQLNALLDNLQMQRGEGGESMPGGEAMEGLGDTLGDQQSLADETFEQLQEQFGDEGQDGQQSQPGEGEQDGEGSQPGEIGKDTEQALQELAERQRALRERLRDQQLEDLPGEGTAEGENGLTALEEANRAMERAAEALEQGDMRGALERQAEALDALREGLREFRDAQTADRREQQGSEGEQQTEGQGTGRDPLGRELGSEGQQGEMGSTLPGENPRARARELMDEIRRRLAERERSEDERDYLDRLIEPY</sequence>
<dbReference type="EMBL" id="QEYD01000012">
    <property type="protein sequence ID" value="PWE27203.1"/>
    <property type="molecule type" value="Genomic_DNA"/>
</dbReference>
<feature type="compositionally biased region" description="Low complexity" evidence="1">
    <location>
        <begin position="627"/>
        <end position="647"/>
    </location>
</feature>
<organism evidence="3 4">
    <name type="scientific">Pararhodobacter marinus</name>
    <dbReference type="NCBI Taxonomy" id="2184063"/>
    <lineage>
        <taxon>Bacteria</taxon>
        <taxon>Pseudomonadati</taxon>
        <taxon>Pseudomonadota</taxon>
        <taxon>Alphaproteobacteria</taxon>
        <taxon>Rhodobacterales</taxon>
        <taxon>Paracoccaceae</taxon>
        <taxon>Pararhodobacter</taxon>
    </lineage>
</organism>
<feature type="transmembrane region" description="Helical" evidence="2">
    <location>
        <begin position="129"/>
        <end position="147"/>
    </location>
</feature>
<dbReference type="Pfam" id="PF13779">
    <property type="entry name" value="DUF4175"/>
    <property type="match status" value="1"/>
</dbReference>
<evidence type="ECO:0000256" key="1">
    <source>
        <dbReference type="SAM" id="MobiDB-lite"/>
    </source>
</evidence>
<feature type="compositionally biased region" description="Basic and acidic residues" evidence="1">
    <location>
        <begin position="648"/>
        <end position="674"/>
    </location>
</feature>
<feature type="compositionally biased region" description="Low complexity" evidence="1">
    <location>
        <begin position="746"/>
        <end position="755"/>
    </location>
</feature>
<dbReference type="InterPro" id="IPR012683">
    <property type="entry name" value="CHP02302_TM"/>
</dbReference>
<keyword evidence="4" id="KW-1185">Reference proteome</keyword>
<evidence type="ECO:0000313" key="4">
    <source>
        <dbReference type="Proteomes" id="UP000244940"/>
    </source>
</evidence>
<protein>
    <submittedName>
        <fullName evidence="3">ATPase</fullName>
    </submittedName>
</protein>
<keyword evidence="2" id="KW-0812">Transmembrane</keyword>
<proteinExistence type="predicted"/>
<accession>A0A2U2C5Q1</accession>
<evidence type="ECO:0000256" key="2">
    <source>
        <dbReference type="SAM" id="Phobius"/>
    </source>
</evidence>
<feature type="compositionally biased region" description="Basic and acidic residues" evidence="1">
    <location>
        <begin position="695"/>
        <end position="745"/>
    </location>
</feature>
<feature type="compositionally biased region" description="Basic and acidic residues" evidence="1">
    <location>
        <begin position="785"/>
        <end position="820"/>
    </location>
</feature>
<reference evidence="3 4" key="1">
    <citation type="submission" date="2018-05" db="EMBL/GenBank/DDBJ databases">
        <title>Pararhodobacter marina sp. nov., isolated from deep-sea water of the Indian Ocean.</title>
        <authorList>
            <person name="Lai Q.Sr."/>
            <person name="Liu X."/>
            <person name="Shao Z."/>
        </authorList>
    </citation>
    <scope>NUCLEOTIDE SEQUENCE [LARGE SCALE GENOMIC DNA]</scope>
    <source>
        <strain evidence="3 4">CIC4N-9</strain>
    </source>
</reference>